<evidence type="ECO:0000256" key="5">
    <source>
        <dbReference type="ARBA" id="ARBA00023242"/>
    </source>
</evidence>
<evidence type="ECO:0000313" key="8">
    <source>
        <dbReference type="Proteomes" id="UP001149079"/>
    </source>
</evidence>
<dbReference type="AlphaFoldDB" id="A0A9W9KVZ8"/>
<accession>A0A9W9KVZ8</accession>
<dbReference type="InterPro" id="IPR052035">
    <property type="entry name" value="ZnF_BED_domain_contain"/>
</dbReference>
<feature type="domain" description="HAT C-terminal dimerisation" evidence="6">
    <location>
        <begin position="644"/>
        <end position="682"/>
    </location>
</feature>
<evidence type="ECO:0000313" key="7">
    <source>
        <dbReference type="EMBL" id="KAJ5121643.1"/>
    </source>
</evidence>
<evidence type="ECO:0000259" key="6">
    <source>
        <dbReference type="Pfam" id="PF05699"/>
    </source>
</evidence>
<dbReference type="GO" id="GO:0008270">
    <property type="term" value="F:zinc ion binding"/>
    <property type="evidence" value="ECO:0007669"/>
    <property type="project" value="UniProtKB-KW"/>
</dbReference>
<dbReference type="RefSeq" id="XP_056518147.1">
    <property type="nucleotide sequence ID" value="XM_056670348.1"/>
</dbReference>
<reference evidence="7" key="2">
    <citation type="journal article" date="2023" name="IMA Fungus">
        <title>Comparative genomic study of the Penicillium genus elucidates a diverse pangenome and 15 lateral gene transfer events.</title>
        <authorList>
            <person name="Petersen C."/>
            <person name="Sorensen T."/>
            <person name="Nielsen M.R."/>
            <person name="Sondergaard T.E."/>
            <person name="Sorensen J.L."/>
            <person name="Fitzpatrick D.A."/>
            <person name="Frisvad J.C."/>
            <person name="Nielsen K.L."/>
        </authorList>
    </citation>
    <scope>NUCLEOTIDE SEQUENCE</scope>
    <source>
        <strain evidence="7">IBT 22155</strain>
    </source>
</reference>
<dbReference type="Pfam" id="PF05699">
    <property type="entry name" value="Dimer_Tnp_hAT"/>
    <property type="match status" value="1"/>
</dbReference>
<keyword evidence="2" id="KW-0479">Metal-binding</keyword>
<evidence type="ECO:0000256" key="2">
    <source>
        <dbReference type="ARBA" id="ARBA00022723"/>
    </source>
</evidence>
<proteinExistence type="predicted"/>
<evidence type="ECO:0000256" key="3">
    <source>
        <dbReference type="ARBA" id="ARBA00022771"/>
    </source>
</evidence>
<dbReference type="EMBL" id="JAPQKL010000007">
    <property type="protein sequence ID" value="KAJ5121643.1"/>
    <property type="molecule type" value="Genomic_DNA"/>
</dbReference>
<keyword evidence="4" id="KW-0862">Zinc</keyword>
<keyword evidence="8" id="KW-1185">Reference proteome</keyword>
<comment type="caution">
    <text evidence="7">The sequence shown here is derived from an EMBL/GenBank/DDBJ whole genome shotgun (WGS) entry which is preliminary data.</text>
</comment>
<dbReference type="OrthoDB" id="4837779at2759"/>
<dbReference type="GO" id="GO:0046983">
    <property type="term" value="F:protein dimerization activity"/>
    <property type="evidence" value="ECO:0007669"/>
    <property type="project" value="InterPro"/>
</dbReference>
<gene>
    <name evidence="7" type="ORF">N7515_009604</name>
</gene>
<dbReference type="PANTHER" id="PTHR46481:SF10">
    <property type="entry name" value="ZINC FINGER BED DOMAIN-CONTAINING PROTEIN 39"/>
    <property type="match status" value="1"/>
</dbReference>
<dbReference type="GeneID" id="81409518"/>
<dbReference type="GO" id="GO:0005634">
    <property type="term" value="C:nucleus"/>
    <property type="evidence" value="ECO:0007669"/>
    <property type="project" value="UniProtKB-SubCell"/>
</dbReference>
<comment type="subcellular location">
    <subcellularLocation>
        <location evidence="1">Nucleus</location>
    </subcellularLocation>
</comment>
<organism evidence="7 8">
    <name type="scientific">Penicillium bovifimosum</name>
    <dbReference type="NCBI Taxonomy" id="126998"/>
    <lineage>
        <taxon>Eukaryota</taxon>
        <taxon>Fungi</taxon>
        <taxon>Dikarya</taxon>
        <taxon>Ascomycota</taxon>
        <taxon>Pezizomycotina</taxon>
        <taxon>Eurotiomycetes</taxon>
        <taxon>Eurotiomycetidae</taxon>
        <taxon>Eurotiales</taxon>
        <taxon>Aspergillaceae</taxon>
        <taxon>Penicillium</taxon>
    </lineage>
</organism>
<reference evidence="7" key="1">
    <citation type="submission" date="2022-11" db="EMBL/GenBank/DDBJ databases">
        <authorList>
            <person name="Petersen C."/>
        </authorList>
    </citation>
    <scope>NUCLEOTIDE SEQUENCE</scope>
    <source>
        <strain evidence="7">IBT 22155</strain>
    </source>
</reference>
<protein>
    <recommendedName>
        <fullName evidence="6">HAT C-terminal dimerisation domain-containing protein</fullName>
    </recommendedName>
</protein>
<keyword evidence="5" id="KW-0539">Nucleus</keyword>
<dbReference type="PANTHER" id="PTHR46481">
    <property type="entry name" value="ZINC FINGER BED DOMAIN-CONTAINING PROTEIN 4"/>
    <property type="match status" value="1"/>
</dbReference>
<dbReference type="InterPro" id="IPR008906">
    <property type="entry name" value="HATC_C_dom"/>
</dbReference>
<keyword evidence="3" id="KW-0863">Zinc-finger</keyword>
<name>A0A9W9KVZ8_9EURO</name>
<dbReference type="Proteomes" id="UP001149079">
    <property type="component" value="Unassembled WGS sequence"/>
</dbReference>
<dbReference type="SUPFAM" id="SSF53098">
    <property type="entry name" value="Ribonuclease H-like"/>
    <property type="match status" value="1"/>
</dbReference>
<evidence type="ECO:0000256" key="1">
    <source>
        <dbReference type="ARBA" id="ARBA00004123"/>
    </source>
</evidence>
<sequence>MKNKRDYAAIAEDVPVPAPRTRTTIWSADTPSAAPISTSPTTPINASMSASNLATDIRPSQSISQGECDVGTIEVKQEDETRSRERSWVWKHFLTTPQSGTWRLGNKERAELKHRSLKQHLEQTHKLYEDGPRLSQDTHKLSQGGHSGCQGSLSSWIARDKQLQFEEAVLDWIVSACQPFTCVEDSLYKDMMRAMGFQGSISSADAMLRRLYLRLDALDSRLRTLMSSASSVALSLDGWTSPDSLSLPMLAINAHWMSPDFEQHRACIDFVQVEPVLSGEYLANIVAPVLEKFHISDKVITITAGSASNNDTLHQCLYQKLSERYDEYLTEPIIEQGTMKFTHISQIRCFSHILNSVVETILRSLRAGSRREVVDLLDDVANRSLKTVNPPPSPIAKFRLLVLWISRYSERIQEWDNPPACTEAINCDDDTHWNSTFVMIARAEECRRQLEETVNDDPEIKALGLTLTPNDWKQLSDIKKVLVPFNECSEYISQSSPSMHMAVRLFTALRSTFSAVMERRGEWQKVSPAITESMSDGLALLEKYHNSVKDNDIYYIAHVLDPRIKTKLIKELPDGEKIIGRIREFLKNAYSPPTQSISTTSPLSWYEYWSPLDNAAGCDIDKYFDTPTIDTGLKIVGQTQIKFIRNWWKDNRSEFSCMAKVAQDHLAIPAAEADLERLFNGEDNGGEDVLGIQYFHTERKDFGAVLRVKDARHWTLQ</sequence>
<evidence type="ECO:0000256" key="4">
    <source>
        <dbReference type="ARBA" id="ARBA00022833"/>
    </source>
</evidence>
<dbReference type="InterPro" id="IPR012337">
    <property type="entry name" value="RNaseH-like_sf"/>
</dbReference>